<keyword evidence="2" id="KW-0808">Transferase</keyword>
<dbReference type="InterPro" id="IPR041698">
    <property type="entry name" value="Methyltransf_25"/>
</dbReference>
<organism evidence="4 5">
    <name type="scientific">Candidatus Falkowbacteria bacterium RIFCSPLOWO2_02_FULL_45_15</name>
    <dbReference type="NCBI Taxonomy" id="1797988"/>
    <lineage>
        <taxon>Bacteria</taxon>
        <taxon>Candidatus Falkowiibacteriota</taxon>
    </lineage>
</organism>
<name>A0A1F5S090_9BACT</name>
<dbReference type="Gene3D" id="3.40.50.150">
    <property type="entry name" value="Vaccinia Virus protein VP39"/>
    <property type="match status" value="1"/>
</dbReference>
<dbReference type="GO" id="GO:0032259">
    <property type="term" value="P:methylation"/>
    <property type="evidence" value="ECO:0007669"/>
    <property type="project" value="UniProtKB-KW"/>
</dbReference>
<evidence type="ECO:0000259" key="3">
    <source>
        <dbReference type="Pfam" id="PF13649"/>
    </source>
</evidence>
<dbReference type="InterPro" id="IPR029063">
    <property type="entry name" value="SAM-dependent_MTases_sf"/>
</dbReference>
<dbReference type="PANTHER" id="PTHR43861">
    <property type="entry name" value="TRANS-ACONITATE 2-METHYLTRANSFERASE-RELATED"/>
    <property type="match status" value="1"/>
</dbReference>
<dbReference type="GO" id="GO:0008168">
    <property type="term" value="F:methyltransferase activity"/>
    <property type="evidence" value="ECO:0007669"/>
    <property type="project" value="UniProtKB-KW"/>
</dbReference>
<accession>A0A1F5S090</accession>
<dbReference type="Gene3D" id="2.20.130.10">
    <property type="entry name" value="CAC2371-like domains"/>
    <property type="match status" value="1"/>
</dbReference>
<sequence>MGYKQPRIYRDLSFLYDVDYVEKDYQTETELIKILAHRYKKTGEKKLLDVACGTGGHLQFLKKCFVCSGIDISPAMLAIAQKKVKGVRFQQADMRSFNLNESFNVITCLFSSIGYLRTLQDLKATLSCFVSHLKSGGIVIIEPWLAATDYEQDRVDVRTTKKGAVTLIRLSISKRHRHFSIIDMHYLMVKQHKACYWPDHHEFILFEKNRFMNLMKKVGFQRVIYLKKSKAYPRSLIVGIK</sequence>
<comment type="caution">
    <text evidence="4">The sequence shown here is derived from an EMBL/GenBank/DDBJ whole genome shotgun (WGS) entry which is preliminary data.</text>
</comment>
<dbReference type="CDD" id="cd02440">
    <property type="entry name" value="AdoMet_MTases"/>
    <property type="match status" value="1"/>
</dbReference>
<keyword evidence="1" id="KW-0489">Methyltransferase</keyword>
<gene>
    <name evidence="4" type="ORF">A3I35_02190</name>
</gene>
<dbReference type="SUPFAM" id="SSF53335">
    <property type="entry name" value="S-adenosyl-L-methionine-dependent methyltransferases"/>
    <property type="match status" value="1"/>
</dbReference>
<dbReference type="Proteomes" id="UP000177878">
    <property type="component" value="Unassembled WGS sequence"/>
</dbReference>
<reference evidence="4 5" key="1">
    <citation type="journal article" date="2016" name="Nat. Commun.">
        <title>Thousands of microbial genomes shed light on interconnected biogeochemical processes in an aquifer system.</title>
        <authorList>
            <person name="Anantharaman K."/>
            <person name="Brown C.T."/>
            <person name="Hug L.A."/>
            <person name="Sharon I."/>
            <person name="Castelle C.J."/>
            <person name="Probst A.J."/>
            <person name="Thomas B.C."/>
            <person name="Singh A."/>
            <person name="Wilkins M.J."/>
            <person name="Karaoz U."/>
            <person name="Brodie E.L."/>
            <person name="Williams K.H."/>
            <person name="Hubbard S.S."/>
            <person name="Banfield J.F."/>
        </authorList>
    </citation>
    <scope>NUCLEOTIDE SEQUENCE [LARGE SCALE GENOMIC DNA]</scope>
</reference>
<dbReference type="PANTHER" id="PTHR43861:SF1">
    <property type="entry name" value="TRANS-ACONITATE 2-METHYLTRANSFERASE"/>
    <property type="match status" value="1"/>
</dbReference>
<proteinExistence type="predicted"/>
<dbReference type="AlphaFoldDB" id="A0A1F5S090"/>
<feature type="domain" description="Methyltransferase" evidence="3">
    <location>
        <begin position="48"/>
        <end position="137"/>
    </location>
</feature>
<evidence type="ECO:0000313" key="4">
    <source>
        <dbReference type="EMBL" id="OGF20120.1"/>
    </source>
</evidence>
<dbReference type="STRING" id="1797988.A3I35_02190"/>
<evidence type="ECO:0000256" key="1">
    <source>
        <dbReference type="ARBA" id="ARBA00022603"/>
    </source>
</evidence>
<protein>
    <recommendedName>
        <fullName evidence="3">Methyltransferase domain-containing protein</fullName>
    </recommendedName>
</protein>
<evidence type="ECO:0000256" key="2">
    <source>
        <dbReference type="ARBA" id="ARBA00022679"/>
    </source>
</evidence>
<evidence type="ECO:0000313" key="5">
    <source>
        <dbReference type="Proteomes" id="UP000177878"/>
    </source>
</evidence>
<dbReference type="EMBL" id="MFFV01000009">
    <property type="protein sequence ID" value="OGF20120.1"/>
    <property type="molecule type" value="Genomic_DNA"/>
</dbReference>
<dbReference type="Pfam" id="PF13649">
    <property type="entry name" value="Methyltransf_25"/>
    <property type="match status" value="1"/>
</dbReference>